<keyword evidence="2" id="KW-1185">Reference proteome</keyword>
<dbReference type="OrthoDB" id="1932454at2759"/>
<keyword evidence="1" id="KW-0812">Transmembrane</keyword>
<protein>
    <submittedName>
        <fullName evidence="3">Uncharacterized protein isoform X1</fullName>
    </submittedName>
</protein>
<keyword evidence="1" id="KW-0472">Membrane</keyword>
<accession>A0A6P6ST55</accession>
<dbReference type="PANTHER" id="PTHR36396">
    <property type="entry name" value="MALTASE-GLUCOAMYLASE, INTESTINAL PROTEIN"/>
    <property type="match status" value="1"/>
</dbReference>
<sequence length="217" mass="23987">MANYSMISCLGDCLWEEDENKQYKMVDFCSVLNSPAAKAEDDLKVHNHSSSSEPPSQQPLLFFEVLCKRSGKIRRFSNGTEAGFAVNLINKKLEAEGGLEISLASHIEAVKEGEEPVSFGPNSLLVDYGPGWKLQTVNYIQAAVEKGINIATRKVKRPDDKVIDDSNTSQKNSQASLSFVYIGKILLAFILILIFGAIFTLLLENLPELILYVNSLV</sequence>
<reference evidence="3" key="2">
    <citation type="submission" date="2025-08" db="UniProtKB">
        <authorList>
            <consortium name="RefSeq"/>
        </authorList>
    </citation>
    <scope>IDENTIFICATION</scope>
    <source>
        <tissue evidence="3">Leaves</tissue>
    </source>
</reference>
<dbReference type="GeneID" id="113694484"/>
<keyword evidence="1" id="KW-1133">Transmembrane helix</keyword>
<feature type="transmembrane region" description="Helical" evidence="1">
    <location>
        <begin position="179"/>
        <end position="203"/>
    </location>
</feature>
<dbReference type="RefSeq" id="XP_027069097.1">
    <property type="nucleotide sequence ID" value="XM_027213296.2"/>
</dbReference>
<dbReference type="PANTHER" id="PTHR36396:SF1">
    <property type="entry name" value="MALTASE-GLUCOAMYLASE, INTESTINAL PROTEIN"/>
    <property type="match status" value="1"/>
</dbReference>
<evidence type="ECO:0000313" key="3">
    <source>
        <dbReference type="RefSeq" id="XP_027069097.1"/>
    </source>
</evidence>
<gene>
    <name evidence="3" type="primary">LOC113694484</name>
</gene>
<reference evidence="2" key="1">
    <citation type="journal article" date="2025" name="Foods">
        <title>Unveiling the Microbial Signatures of Arabica Coffee Cherries: Insights into Ripeness Specific Diversity, Functional Traits, and Implications for Quality and Safety.</title>
        <authorList>
            <consortium name="RefSeq"/>
            <person name="Tenea G.N."/>
            <person name="Cifuentes V."/>
            <person name="Reyes P."/>
            <person name="Cevallos-Vallejos M."/>
        </authorList>
    </citation>
    <scope>NUCLEOTIDE SEQUENCE [LARGE SCALE GENOMIC DNA]</scope>
</reference>
<evidence type="ECO:0000256" key="1">
    <source>
        <dbReference type="SAM" id="Phobius"/>
    </source>
</evidence>
<dbReference type="Proteomes" id="UP001652660">
    <property type="component" value="Chromosome 6e"/>
</dbReference>
<dbReference type="AlphaFoldDB" id="A0A6P6ST55"/>
<organism evidence="2 3">
    <name type="scientific">Coffea arabica</name>
    <name type="common">Arabian coffee</name>
    <dbReference type="NCBI Taxonomy" id="13443"/>
    <lineage>
        <taxon>Eukaryota</taxon>
        <taxon>Viridiplantae</taxon>
        <taxon>Streptophyta</taxon>
        <taxon>Embryophyta</taxon>
        <taxon>Tracheophyta</taxon>
        <taxon>Spermatophyta</taxon>
        <taxon>Magnoliopsida</taxon>
        <taxon>eudicotyledons</taxon>
        <taxon>Gunneridae</taxon>
        <taxon>Pentapetalae</taxon>
        <taxon>asterids</taxon>
        <taxon>lamiids</taxon>
        <taxon>Gentianales</taxon>
        <taxon>Rubiaceae</taxon>
        <taxon>Ixoroideae</taxon>
        <taxon>Gardenieae complex</taxon>
        <taxon>Bertiereae - Coffeeae clade</taxon>
        <taxon>Coffeeae</taxon>
        <taxon>Coffea</taxon>
    </lineage>
</organism>
<proteinExistence type="predicted"/>
<name>A0A6P6ST55_COFAR</name>
<evidence type="ECO:0000313" key="2">
    <source>
        <dbReference type="Proteomes" id="UP001652660"/>
    </source>
</evidence>